<name>A0A0E9MV28_9SPHN</name>
<dbReference type="OrthoDB" id="7508443at2"/>
<protein>
    <submittedName>
        <fullName evidence="1">Uncharacterized protein</fullName>
    </submittedName>
</protein>
<dbReference type="STRING" id="1219043.SCH01S_53_00470"/>
<evidence type="ECO:0000313" key="1">
    <source>
        <dbReference type="EMBL" id="GAO40975.1"/>
    </source>
</evidence>
<dbReference type="Proteomes" id="UP000033202">
    <property type="component" value="Unassembled WGS sequence"/>
</dbReference>
<sequence length="72" mass="7765">MSRAINLDLTHDQVRAAVLKHGAVISAIEPLFPSGTRVVLTNADHAAAMRRTLNPQVIEGAVVRTPLRTVAR</sequence>
<organism evidence="1 2">
    <name type="scientific">Sphingomonas changbaiensis NBRC 104936</name>
    <dbReference type="NCBI Taxonomy" id="1219043"/>
    <lineage>
        <taxon>Bacteria</taxon>
        <taxon>Pseudomonadati</taxon>
        <taxon>Pseudomonadota</taxon>
        <taxon>Alphaproteobacteria</taxon>
        <taxon>Sphingomonadales</taxon>
        <taxon>Sphingomonadaceae</taxon>
        <taxon>Sphingomonas</taxon>
    </lineage>
</organism>
<comment type="caution">
    <text evidence="1">The sequence shown here is derived from an EMBL/GenBank/DDBJ whole genome shotgun (WGS) entry which is preliminary data.</text>
</comment>
<dbReference type="AlphaFoldDB" id="A0A0E9MV28"/>
<proteinExistence type="predicted"/>
<gene>
    <name evidence="1" type="ORF">SCH01S_53_00470</name>
</gene>
<accession>A0A0E9MV28</accession>
<reference evidence="1 2" key="1">
    <citation type="submission" date="2015-04" db="EMBL/GenBank/DDBJ databases">
        <title>Whole genome shotgun sequence of Sphingomonas changbaiensis NBRC 104936.</title>
        <authorList>
            <person name="Katano-Makiyama Y."/>
            <person name="Hosoyama A."/>
            <person name="Hashimoto M."/>
            <person name="Noguchi M."/>
            <person name="Tsuchikane K."/>
            <person name="Ohji S."/>
            <person name="Yamazoe A."/>
            <person name="Ichikawa N."/>
            <person name="Kimura A."/>
            <person name="Fujita N."/>
        </authorList>
    </citation>
    <scope>NUCLEOTIDE SEQUENCE [LARGE SCALE GENOMIC DNA]</scope>
    <source>
        <strain evidence="1 2">NBRC 104936</strain>
    </source>
</reference>
<evidence type="ECO:0000313" key="2">
    <source>
        <dbReference type="Proteomes" id="UP000033202"/>
    </source>
</evidence>
<dbReference type="RefSeq" id="WP_046349746.1">
    <property type="nucleotide sequence ID" value="NZ_BBWU01000053.1"/>
</dbReference>
<keyword evidence="2" id="KW-1185">Reference proteome</keyword>
<dbReference type="EMBL" id="BBWU01000053">
    <property type="protein sequence ID" value="GAO40975.1"/>
    <property type="molecule type" value="Genomic_DNA"/>
</dbReference>